<feature type="signal peptide" evidence="1">
    <location>
        <begin position="1"/>
        <end position="23"/>
    </location>
</feature>
<evidence type="ECO:0000256" key="1">
    <source>
        <dbReference type="SAM" id="SignalP"/>
    </source>
</evidence>
<organism evidence="3 4">
    <name type="scientific">Microvirga splendida</name>
    <dbReference type="NCBI Taxonomy" id="2795727"/>
    <lineage>
        <taxon>Bacteria</taxon>
        <taxon>Pseudomonadati</taxon>
        <taxon>Pseudomonadota</taxon>
        <taxon>Alphaproteobacteria</taxon>
        <taxon>Hyphomicrobiales</taxon>
        <taxon>Methylobacteriaceae</taxon>
        <taxon>Microvirga</taxon>
    </lineage>
</organism>
<proteinExistence type="predicted"/>
<accession>A0ABS0Y460</accession>
<keyword evidence="1" id="KW-0732">Signal</keyword>
<dbReference type="InterPro" id="IPR018247">
    <property type="entry name" value="EF_Hand_1_Ca_BS"/>
</dbReference>
<feature type="domain" description="EF-hand" evidence="2">
    <location>
        <begin position="74"/>
        <end position="109"/>
    </location>
</feature>
<dbReference type="PROSITE" id="PS00018">
    <property type="entry name" value="EF_HAND_1"/>
    <property type="match status" value="1"/>
</dbReference>
<dbReference type="SUPFAM" id="SSF47473">
    <property type="entry name" value="EF-hand"/>
    <property type="match status" value="1"/>
</dbReference>
<keyword evidence="4" id="KW-1185">Reference proteome</keyword>
<name>A0ABS0Y460_9HYPH</name>
<comment type="caution">
    <text evidence="3">The sequence shown here is derived from an EMBL/GenBank/DDBJ whole genome shotgun (WGS) entry which is preliminary data.</text>
</comment>
<dbReference type="EMBL" id="JAELXT010000020">
    <property type="protein sequence ID" value="MBJ6127073.1"/>
    <property type="molecule type" value="Genomic_DNA"/>
</dbReference>
<dbReference type="RefSeq" id="WP_199050303.1">
    <property type="nucleotide sequence ID" value="NZ_JAELXT010000020.1"/>
</dbReference>
<gene>
    <name evidence="3" type="ORF">JAO75_16855</name>
</gene>
<feature type="chain" id="PRO_5045169934" description="EF-hand domain-containing protein" evidence="1">
    <location>
        <begin position="24"/>
        <end position="130"/>
    </location>
</feature>
<evidence type="ECO:0000313" key="3">
    <source>
        <dbReference type="EMBL" id="MBJ6127073.1"/>
    </source>
</evidence>
<dbReference type="Proteomes" id="UP000620670">
    <property type="component" value="Unassembled WGS sequence"/>
</dbReference>
<sequence length="130" mass="14469">MKRIITGLLGGVAMLGMVSVAHAQFGFGLFDANRDTFVNPVEFGTGLDRGGLFGGDGLFDFFDNDDDGFLGLNEIEDRDEVYFTSYDANRDGYLGRNEYYRGMFDVYDANNDFLLDNNEFGLFGSDLGLF</sequence>
<evidence type="ECO:0000313" key="4">
    <source>
        <dbReference type="Proteomes" id="UP000620670"/>
    </source>
</evidence>
<evidence type="ECO:0000259" key="2">
    <source>
        <dbReference type="PROSITE" id="PS50222"/>
    </source>
</evidence>
<reference evidence="4" key="1">
    <citation type="submission" date="2020-12" db="EMBL/GenBank/DDBJ databases">
        <title>Hymenobacter sp.</title>
        <authorList>
            <person name="Kim M.K."/>
        </authorList>
    </citation>
    <scope>NUCLEOTIDE SEQUENCE [LARGE SCALE GENOMIC DNA]</scope>
    <source>
        <strain evidence="4">BT325</strain>
    </source>
</reference>
<dbReference type="InterPro" id="IPR011992">
    <property type="entry name" value="EF-hand-dom_pair"/>
</dbReference>
<dbReference type="PROSITE" id="PS50222">
    <property type="entry name" value="EF_HAND_2"/>
    <property type="match status" value="1"/>
</dbReference>
<protein>
    <recommendedName>
        <fullName evidence="2">EF-hand domain-containing protein</fullName>
    </recommendedName>
</protein>
<dbReference type="InterPro" id="IPR002048">
    <property type="entry name" value="EF_hand_dom"/>
</dbReference>